<name>A0A059KH94_9BURK</name>
<evidence type="ECO:0000256" key="2">
    <source>
        <dbReference type="ARBA" id="ARBA00023027"/>
    </source>
</evidence>
<dbReference type="SUPFAM" id="SSF48179">
    <property type="entry name" value="6-phosphogluconate dehydrogenase C-terminal domain-like"/>
    <property type="match status" value="1"/>
</dbReference>
<dbReference type="GO" id="GO:0050661">
    <property type="term" value="F:NADP binding"/>
    <property type="evidence" value="ECO:0007669"/>
    <property type="project" value="InterPro"/>
</dbReference>
<accession>A0A059KH94</accession>
<dbReference type="InterPro" id="IPR029154">
    <property type="entry name" value="HIBADH-like_NADP-bd"/>
</dbReference>
<dbReference type="PIRSF" id="PIRSF000103">
    <property type="entry name" value="HIBADH"/>
    <property type="match status" value="1"/>
</dbReference>
<dbReference type="InterPro" id="IPR008927">
    <property type="entry name" value="6-PGluconate_DH-like_C_sf"/>
</dbReference>
<evidence type="ECO:0000256" key="3">
    <source>
        <dbReference type="PIRSR" id="PIRSR000103-1"/>
    </source>
</evidence>
<dbReference type="SUPFAM" id="SSF51735">
    <property type="entry name" value="NAD(P)-binding Rossmann-fold domains"/>
    <property type="match status" value="1"/>
</dbReference>
<gene>
    <name evidence="6" type="ORF">X805_35440</name>
</gene>
<keyword evidence="1" id="KW-0560">Oxidoreductase</keyword>
<evidence type="ECO:0000313" key="7">
    <source>
        <dbReference type="Proteomes" id="UP000026714"/>
    </source>
</evidence>
<dbReference type="PANTHER" id="PTHR43060">
    <property type="entry name" value="3-HYDROXYISOBUTYRATE DEHYDROGENASE-LIKE 1, MITOCHONDRIAL-RELATED"/>
    <property type="match status" value="1"/>
</dbReference>
<feature type="domain" description="3-hydroxyisobutyrate dehydrogenase-like NAD-binding" evidence="5">
    <location>
        <begin position="163"/>
        <end position="282"/>
    </location>
</feature>
<proteinExistence type="predicted"/>
<dbReference type="InterPro" id="IPR006115">
    <property type="entry name" value="6PGDH_NADP-bd"/>
</dbReference>
<dbReference type="Pfam" id="PF14833">
    <property type="entry name" value="NAD_binding_11"/>
    <property type="match status" value="1"/>
</dbReference>
<comment type="caution">
    <text evidence="6">The sequence shown here is derived from an EMBL/GenBank/DDBJ whole genome shotgun (WGS) entry which is preliminary data.</text>
</comment>
<feature type="active site" evidence="3">
    <location>
        <position position="169"/>
    </location>
</feature>
<dbReference type="Gene3D" id="1.10.1040.10">
    <property type="entry name" value="N-(1-d-carboxylethyl)-l-norvaline Dehydrogenase, domain 2"/>
    <property type="match status" value="1"/>
</dbReference>
<keyword evidence="7" id="KW-1185">Reference proteome</keyword>
<evidence type="ECO:0000256" key="1">
    <source>
        <dbReference type="ARBA" id="ARBA00023002"/>
    </source>
</evidence>
<dbReference type="Gene3D" id="3.40.50.720">
    <property type="entry name" value="NAD(P)-binding Rossmann-like Domain"/>
    <property type="match status" value="1"/>
</dbReference>
<protein>
    <recommendedName>
        <fullName evidence="8">NAD(P)-dependent oxidoreductase</fullName>
    </recommendedName>
</protein>
<dbReference type="RefSeq" id="WP_051632214.1">
    <property type="nucleotide sequence ID" value="NZ_AZRA01000108.1"/>
</dbReference>
<dbReference type="STRING" id="34103.SAMN05421778_104233"/>
<dbReference type="Pfam" id="PF03446">
    <property type="entry name" value="NAD_binding_2"/>
    <property type="match status" value="1"/>
</dbReference>
<dbReference type="GO" id="GO:0051287">
    <property type="term" value="F:NAD binding"/>
    <property type="evidence" value="ECO:0007669"/>
    <property type="project" value="InterPro"/>
</dbReference>
<dbReference type="Proteomes" id="UP000026714">
    <property type="component" value="Unassembled WGS sequence"/>
</dbReference>
<evidence type="ECO:0000259" key="5">
    <source>
        <dbReference type="Pfam" id="PF14833"/>
    </source>
</evidence>
<dbReference type="InterPro" id="IPR015815">
    <property type="entry name" value="HIBADH-related"/>
</dbReference>
<feature type="domain" description="6-phosphogluconate dehydrogenase NADP-binding" evidence="4">
    <location>
        <begin position="2"/>
        <end position="156"/>
    </location>
</feature>
<keyword evidence="2" id="KW-0520">NAD</keyword>
<sequence length="293" mass="30343">MDIGVIGIGNIGLGLAQRLIDRGHGVNVRDLRKVPERIAAKSGARVLPTPAAVAEACELLIIAVVDAAQVDEVLCGPGGVLSAPPVDVMICSTLAPAEVERFARLVRARGAELLDAPVSGGPLKARNGTLSLMLACAEAARLRHAAVLADLAGCTFLVSDKPGDAARVKLINNLLAGVHLVAGAAALATGERLGLDPRLLQQVISASSGQSWITDDRMPRALDGDHAPRAHMQILTKDLTLALQMLQAAGERSPFGEAALAAFRTACSTGLAEHDDGAVLELFRRRQLAAPGG</sequence>
<evidence type="ECO:0000313" key="6">
    <source>
        <dbReference type="EMBL" id="KDB50852.1"/>
    </source>
</evidence>
<dbReference type="AlphaFoldDB" id="A0A059KH94"/>
<evidence type="ECO:0000259" key="4">
    <source>
        <dbReference type="Pfam" id="PF03446"/>
    </source>
</evidence>
<dbReference type="GO" id="GO:0016491">
    <property type="term" value="F:oxidoreductase activity"/>
    <property type="evidence" value="ECO:0007669"/>
    <property type="project" value="UniProtKB-KW"/>
</dbReference>
<reference evidence="6 7" key="1">
    <citation type="journal article" date="2014" name="FEMS Microbiol. Ecol.">
        <title>Sphaerotilus natans encrusted with nanoball-shaped Fe(III) oxide minerals formed by nitrate-reducing mixotrophic Fe(II) oxidation.</title>
        <authorList>
            <person name="Park S."/>
            <person name="Kim D.H."/>
            <person name="Lee J.H."/>
            <person name="Hur H.G."/>
        </authorList>
    </citation>
    <scope>NUCLEOTIDE SEQUENCE [LARGE SCALE GENOMIC DNA]</scope>
    <source>
        <strain evidence="6 7">DSM 6575</strain>
    </source>
</reference>
<dbReference type="EMBL" id="AZRA01000108">
    <property type="protein sequence ID" value="KDB50852.1"/>
    <property type="molecule type" value="Genomic_DNA"/>
</dbReference>
<organism evidence="6 7">
    <name type="scientific">Sphaerotilus natans subsp. natans DSM 6575</name>
    <dbReference type="NCBI Taxonomy" id="1286631"/>
    <lineage>
        <taxon>Bacteria</taxon>
        <taxon>Pseudomonadati</taxon>
        <taxon>Pseudomonadota</taxon>
        <taxon>Betaproteobacteria</taxon>
        <taxon>Burkholderiales</taxon>
        <taxon>Sphaerotilaceae</taxon>
        <taxon>Sphaerotilus</taxon>
    </lineage>
</organism>
<evidence type="ECO:0008006" key="8">
    <source>
        <dbReference type="Google" id="ProtNLM"/>
    </source>
</evidence>
<dbReference type="eggNOG" id="COG2084">
    <property type="taxonomic scope" value="Bacteria"/>
</dbReference>
<dbReference type="InterPro" id="IPR036291">
    <property type="entry name" value="NAD(P)-bd_dom_sf"/>
</dbReference>
<dbReference type="InterPro" id="IPR013328">
    <property type="entry name" value="6PGD_dom2"/>
</dbReference>